<accession>A0ABN3KIN9</accession>
<dbReference type="RefSeq" id="WP_344598274.1">
    <property type="nucleotide sequence ID" value="NZ_BAAARW010000048.1"/>
</dbReference>
<proteinExistence type="predicted"/>
<protein>
    <submittedName>
        <fullName evidence="2">Uncharacterized protein</fullName>
    </submittedName>
</protein>
<evidence type="ECO:0000313" key="3">
    <source>
        <dbReference type="Proteomes" id="UP001501231"/>
    </source>
</evidence>
<dbReference type="EMBL" id="BAAARW010000048">
    <property type="protein sequence ID" value="GAA2458060.1"/>
    <property type="molecule type" value="Genomic_DNA"/>
</dbReference>
<organism evidence="2 3">
    <name type="scientific">Actinomadura vinacea</name>
    <dbReference type="NCBI Taxonomy" id="115336"/>
    <lineage>
        <taxon>Bacteria</taxon>
        <taxon>Bacillati</taxon>
        <taxon>Actinomycetota</taxon>
        <taxon>Actinomycetes</taxon>
        <taxon>Streptosporangiales</taxon>
        <taxon>Thermomonosporaceae</taxon>
        <taxon>Actinomadura</taxon>
    </lineage>
</organism>
<keyword evidence="3" id="KW-1185">Reference proteome</keyword>
<evidence type="ECO:0000313" key="2">
    <source>
        <dbReference type="EMBL" id="GAA2458060.1"/>
    </source>
</evidence>
<feature type="region of interest" description="Disordered" evidence="1">
    <location>
        <begin position="78"/>
        <end position="97"/>
    </location>
</feature>
<dbReference type="Proteomes" id="UP001501231">
    <property type="component" value="Unassembled WGS sequence"/>
</dbReference>
<gene>
    <name evidence="2" type="ORF">GCM10010191_92310</name>
</gene>
<comment type="caution">
    <text evidence="2">The sequence shown here is derived from an EMBL/GenBank/DDBJ whole genome shotgun (WGS) entry which is preliminary data.</text>
</comment>
<sequence length="97" mass="11041">MTACWFCEHAVRPDQTCPIELGEPPRTVDIPSCSECTSEYDAIAGVILLPIALLTWLAEHRAWRKHYPKQNLPERAAEHPQVAGLLEQGRHRRTPCR</sequence>
<name>A0ABN3KIN9_9ACTN</name>
<reference evidence="2 3" key="1">
    <citation type="journal article" date="2019" name="Int. J. Syst. Evol. Microbiol.">
        <title>The Global Catalogue of Microorganisms (GCM) 10K type strain sequencing project: providing services to taxonomists for standard genome sequencing and annotation.</title>
        <authorList>
            <consortium name="The Broad Institute Genomics Platform"/>
            <consortium name="The Broad Institute Genome Sequencing Center for Infectious Disease"/>
            <person name="Wu L."/>
            <person name="Ma J."/>
        </authorList>
    </citation>
    <scope>NUCLEOTIDE SEQUENCE [LARGE SCALE GENOMIC DNA]</scope>
    <source>
        <strain evidence="2 3">JCM 3325</strain>
    </source>
</reference>
<evidence type="ECO:0000256" key="1">
    <source>
        <dbReference type="SAM" id="MobiDB-lite"/>
    </source>
</evidence>